<evidence type="ECO:0000313" key="3">
    <source>
        <dbReference type="Proteomes" id="UP000699042"/>
    </source>
</evidence>
<sequence length="378" mass="41154">MLSSTRLISNIPNTVSFLAEARAGFTADLASPPSTLKEQQELLTSIQSFAFQFLKAAAHASHSHQASAQTDHGPSGEQDESDHHVVKANTDPEAKTDDLAQQGLVILWGMFTSTAQVIDADDAFQDRLVGLLVWTREFDGAYRRLHGLVVGGADAGGGGWESYGFGQSLQLAWEQLVVDLPSAVATQKSRNLAAFSAKVLAMGLCKEFIAGTAFWVFERALGGDRDRDEIVSRELVPAAVVWLKHASHALLARCCSSPAAGGLDIITNTATDPISRADAPSTDQTTAETQYGELSMSQWLRWRRRLQELSHDADADVARLAKKGFMSMIFCGRDLGVDVEGEARFAERLQGVMYRELVRSGKEVVEGDEVEIEVDWVD</sequence>
<dbReference type="InterPro" id="IPR053204">
    <property type="entry name" value="Oxopyrrolidines_Biosynth-assoc"/>
</dbReference>
<proteinExistence type="predicted"/>
<dbReference type="AlphaFoldDB" id="A0A9P7RKP9"/>
<organism evidence="2 3">
    <name type="scientific">Colletotrichum scovillei</name>
    <dbReference type="NCBI Taxonomy" id="1209932"/>
    <lineage>
        <taxon>Eukaryota</taxon>
        <taxon>Fungi</taxon>
        <taxon>Dikarya</taxon>
        <taxon>Ascomycota</taxon>
        <taxon>Pezizomycotina</taxon>
        <taxon>Sordariomycetes</taxon>
        <taxon>Hypocreomycetidae</taxon>
        <taxon>Glomerellales</taxon>
        <taxon>Glomerellaceae</taxon>
        <taxon>Colletotrichum</taxon>
        <taxon>Colletotrichum acutatum species complex</taxon>
    </lineage>
</organism>
<dbReference type="Pfam" id="PF12311">
    <property type="entry name" value="DUF3632"/>
    <property type="match status" value="1"/>
</dbReference>
<dbReference type="EMBL" id="JAESDN010000001">
    <property type="protein sequence ID" value="KAG7059203.1"/>
    <property type="molecule type" value="Genomic_DNA"/>
</dbReference>
<evidence type="ECO:0000313" key="2">
    <source>
        <dbReference type="EMBL" id="KAG7059203.1"/>
    </source>
</evidence>
<dbReference type="PANTHER" id="PTHR38797">
    <property type="entry name" value="NUCLEAR PORE COMPLEX PROTEIN NUP85-RELATED"/>
    <property type="match status" value="1"/>
</dbReference>
<dbReference type="OrthoDB" id="5403091at2759"/>
<reference evidence="2" key="1">
    <citation type="submission" date="2021-05" db="EMBL/GenBank/DDBJ databases">
        <title>Comparative genomics of three Colletotrichum scovillei strains and genetic complementation revealed genes involved fungal growth and virulence on chili pepper.</title>
        <authorList>
            <person name="Hsieh D.-K."/>
            <person name="Chuang S.-C."/>
            <person name="Chen C.-Y."/>
            <person name="Chao Y.-T."/>
            <person name="Lu M.-Y.J."/>
            <person name="Lee M.-H."/>
            <person name="Shih M.-C."/>
        </authorList>
    </citation>
    <scope>NUCLEOTIDE SEQUENCE</scope>
    <source>
        <strain evidence="2">Coll-153</strain>
    </source>
</reference>
<dbReference type="PANTHER" id="PTHR38797:SF4">
    <property type="entry name" value="NUCLEAR PORE COMPLEX PROTEIN NUP85"/>
    <property type="match status" value="1"/>
</dbReference>
<comment type="caution">
    <text evidence="2">The sequence shown here is derived from an EMBL/GenBank/DDBJ whole genome shotgun (WGS) entry which is preliminary data.</text>
</comment>
<dbReference type="InterPro" id="IPR022085">
    <property type="entry name" value="OpdG"/>
</dbReference>
<gene>
    <name evidence="2" type="ORF">JMJ77_006571</name>
</gene>
<accession>A0A9P7RKP9</accession>
<evidence type="ECO:0000256" key="1">
    <source>
        <dbReference type="SAM" id="MobiDB-lite"/>
    </source>
</evidence>
<protein>
    <submittedName>
        <fullName evidence="2">Uncharacterized protein</fullName>
    </submittedName>
</protein>
<keyword evidence="3" id="KW-1185">Reference proteome</keyword>
<dbReference type="Proteomes" id="UP000699042">
    <property type="component" value="Unassembled WGS sequence"/>
</dbReference>
<name>A0A9P7RKP9_9PEZI</name>
<feature type="region of interest" description="Disordered" evidence="1">
    <location>
        <begin position="62"/>
        <end position="84"/>
    </location>
</feature>